<accession>A0A0A9GK09</accession>
<sequence length="27" mass="3136">MNNASLSKSYFLRQTQFHLYQTGVLMG</sequence>
<reference evidence="1" key="1">
    <citation type="submission" date="2014-09" db="EMBL/GenBank/DDBJ databases">
        <authorList>
            <person name="Magalhaes I.L.F."/>
            <person name="Oliveira U."/>
            <person name="Santos F.R."/>
            <person name="Vidigal T.H.D.A."/>
            <person name="Brescovit A.D."/>
            <person name="Santos A.J."/>
        </authorList>
    </citation>
    <scope>NUCLEOTIDE SEQUENCE</scope>
    <source>
        <tissue evidence="1">Shoot tissue taken approximately 20 cm above the soil surface</tissue>
    </source>
</reference>
<organism evidence="1">
    <name type="scientific">Arundo donax</name>
    <name type="common">Giant reed</name>
    <name type="synonym">Donax arundinaceus</name>
    <dbReference type="NCBI Taxonomy" id="35708"/>
    <lineage>
        <taxon>Eukaryota</taxon>
        <taxon>Viridiplantae</taxon>
        <taxon>Streptophyta</taxon>
        <taxon>Embryophyta</taxon>
        <taxon>Tracheophyta</taxon>
        <taxon>Spermatophyta</taxon>
        <taxon>Magnoliopsida</taxon>
        <taxon>Liliopsida</taxon>
        <taxon>Poales</taxon>
        <taxon>Poaceae</taxon>
        <taxon>PACMAD clade</taxon>
        <taxon>Arundinoideae</taxon>
        <taxon>Arundineae</taxon>
        <taxon>Arundo</taxon>
    </lineage>
</organism>
<dbReference type="EMBL" id="GBRH01174157">
    <property type="protein sequence ID" value="JAE23739.1"/>
    <property type="molecule type" value="Transcribed_RNA"/>
</dbReference>
<name>A0A0A9GK09_ARUDO</name>
<dbReference type="AlphaFoldDB" id="A0A0A9GK09"/>
<reference evidence="1" key="2">
    <citation type="journal article" date="2015" name="Data Brief">
        <title>Shoot transcriptome of the giant reed, Arundo donax.</title>
        <authorList>
            <person name="Barrero R.A."/>
            <person name="Guerrero F.D."/>
            <person name="Moolhuijzen P."/>
            <person name="Goolsby J.A."/>
            <person name="Tidwell J."/>
            <person name="Bellgard S.E."/>
            <person name="Bellgard M.I."/>
        </authorList>
    </citation>
    <scope>NUCLEOTIDE SEQUENCE</scope>
    <source>
        <tissue evidence="1">Shoot tissue taken approximately 20 cm above the soil surface</tissue>
    </source>
</reference>
<evidence type="ECO:0000313" key="1">
    <source>
        <dbReference type="EMBL" id="JAE23739.1"/>
    </source>
</evidence>
<proteinExistence type="predicted"/>
<protein>
    <submittedName>
        <fullName evidence="1">Uncharacterized protein</fullName>
    </submittedName>
</protein>